<dbReference type="EMBL" id="JXLP01000002">
    <property type="protein sequence ID" value="KIL79582.1"/>
    <property type="molecule type" value="Genomic_DNA"/>
</dbReference>
<name>A0ABR5AXW1_BACBA</name>
<dbReference type="Pfam" id="PF04233">
    <property type="entry name" value="Phage_Mu_F"/>
    <property type="match status" value="1"/>
</dbReference>
<dbReference type="InterPro" id="IPR006528">
    <property type="entry name" value="Phage_head_morphogenesis_dom"/>
</dbReference>
<gene>
    <name evidence="2" type="ORF">SD77_2036</name>
</gene>
<accession>A0ABR5AXW1</accession>
<proteinExistence type="predicted"/>
<evidence type="ECO:0000313" key="3">
    <source>
        <dbReference type="Proteomes" id="UP000031982"/>
    </source>
</evidence>
<comment type="caution">
    <text evidence="2">The sequence shown here is derived from an EMBL/GenBank/DDBJ whole genome shotgun (WGS) entry which is preliminary data.</text>
</comment>
<dbReference type="Proteomes" id="UP000031982">
    <property type="component" value="Unassembled WGS sequence"/>
</dbReference>
<evidence type="ECO:0000259" key="1">
    <source>
        <dbReference type="Pfam" id="PF04233"/>
    </source>
</evidence>
<organism evidence="2 3">
    <name type="scientific">Bacillus badius</name>
    <dbReference type="NCBI Taxonomy" id="1455"/>
    <lineage>
        <taxon>Bacteria</taxon>
        <taxon>Bacillati</taxon>
        <taxon>Bacillota</taxon>
        <taxon>Bacilli</taxon>
        <taxon>Bacillales</taxon>
        <taxon>Bacillaceae</taxon>
        <taxon>Pseudobacillus</taxon>
    </lineage>
</organism>
<keyword evidence="3" id="KW-1185">Reference proteome</keyword>
<sequence>MIDNEKLQDELEQDQNSPEAKVLAAALLAALSIQVFKTYRSYAKDGILSNREMNQRNRKKNFFQSISATLTSHYNQVKELVLNKALGGFKWAYERYMKEYSKAVGWELSRELAEKEIQERMKKGYPLNKTMTYNRRKTLKQLRRSLQQGWKKGETQDQLMKRVEKVVGSDEKRIKNIVQHETARMQSLAQIKSIEKAKKQGVRIQTQWWALRDAVTRPSHRYLHGQKSDEEGYFYVAGARARAPRLFGMPSEDCNCRCYLKIISISDGVDFDDWVEEEE</sequence>
<reference evidence="2 3" key="1">
    <citation type="submission" date="2015-01" db="EMBL/GenBank/DDBJ databases">
        <title>Genome Assembly of Bacillus badius MTCC 1458.</title>
        <authorList>
            <person name="Verma A."/>
            <person name="Khatri I."/>
            <person name="Mual P."/>
            <person name="Subramanian S."/>
            <person name="Krishnamurthi S."/>
        </authorList>
    </citation>
    <scope>NUCLEOTIDE SEQUENCE [LARGE SCALE GENOMIC DNA]</scope>
    <source>
        <strain evidence="2 3">MTCC 1458</strain>
    </source>
</reference>
<feature type="domain" description="Phage head morphogenesis" evidence="1">
    <location>
        <begin position="141"/>
        <end position="260"/>
    </location>
</feature>
<protein>
    <submittedName>
        <fullName evidence="2">Phage minor capsid protein</fullName>
    </submittedName>
</protein>
<evidence type="ECO:0000313" key="2">
    <source>
        <dbReference type="EMBL" id="KIL79582.1"/>
    </source>
</evidence>
<dbReference type="RefSeq" id="WP_041113240.1">
    <property type="nucleotide sequence ID" value="NZ_JARTHD010000016.1"/>
</dbReference>